<name>A0A3S4A1W3_9MICO</name>
<accession>A0A3S4A1W3</accession>
<dbReference type="AlphaFoldDB" id="A0A3S4A1W3"/>
<comment type="caution">
    <text evidence="1">The sequence shown here is derived from an EMBL/GenBank/DDBJ whole genome shotgun (WGS) entry which is preliminary data.</text>
</comment>
<organism evidence="1 2">
    <name type="scientific">Labedella populi</name>
    <dbReference type="NCBI Taxonomy" id="2498850"/>
    <lineage>
        <taxon>Bacteria</taxon>
        <taxon>Bacillati</taxon>
        <taxon>Actinomycetota</taxon>
        <taxon>Actinomycetes</taxon>
        <taxon>Micrococcales</taxon>
        <taxon>Microbacteriaceae</taxon>
        <taxon>Labedella</taxon>
    </lineage>
</organism>
<protein>
    <submittedName>
        <fullName evidence="1">Uncharacterized protein</fullName>
    </submittedName>
</protein>
<sequence>MIERSPDAGSHLIRYRAVVRGIAIARQRPPRLDREPTRAAVELVEDGEVRVKELQALMYRLFGFYPVVHPVAHPATVSRPVREEAAEFPGQKP</sequence>
<reference evidence="1 2" key="1">
    <citation type="submission" date="2018-12" db="EMBL/GenBank/DDBJ databases">
        <authorList>
            <person name="Li F."/>
        </authorList>
    </citation>
    <scope>NUCLEOTIDE SEQUENCE [LARGE SCALE GENOMIC DNA]</scope>
    <source>
        <strain evidence="1 2">8H24J-4-2</strain>
    </source>
</reference>
<dbReference type="RefSeq" id="WP_128497082.1">
    <property type="nucleotide sequence ID" value="NZ_RZNC01000001.1"/>
</dbReference>
<evidence type="ECO:0000313" key="2">
    <source>
        <dbReference type="Proteomes" id="UP000288603"/>
    </source>
</evidence>
<keyword evidence="2" id="KW-1185">Reference proteome</keyword>
<dbReference type="EMBL" id="RZNC01000001">
    <property type="protein sequence ID" value="RWZ67861.1"/>
    <property type="molecule type" value="Genomic_DNA"/>
</dbReference>
<evidence type="ECO:0000313" key="1">
    <source>
        <dbReference type="EMBL" id="RWZ67861.1"/>
    </source>
</evidence>
<dbReference type="Proteomes" id="UP000288603">
    <property type="component" value="Unassembled WGS sequence"/>
</dbReference>
<proteinExistence type="predicted"/>
<gene>
    <name evidence="1" type="ORF">ELQ92_00900</name>
</gene>